<reference evidence="2 3" key="1">
    <citation type="submission" date="2015-06" db="EMBL/GenBank/DDBJ databases">
        <title>Genome sequence of Pseudoalteromonas peptidolytica.</title>
        <authorList>
            <person name="Xie B.-B."/>
            <person name="Rong J.-C."/>
            <person name="Qin Q.-L."/>
            <person name="Zhang Y.-Z."/>
        </authorList>
    </citation>
    <scope>NUCLEOTIDE SEQUENCE [LARGE SCALE GENOMIC DNA]</scope>
    <source>
        <strain evidence="2 3">F12-50-A1</strain>
    </source>
</reference>
<proteinExistence type="predicted"/>
<evidence type="ECO:0008006" key="4">
    <source>
        <dbReference type="Google" id="ProtNLM"/>
    </source>
</evidence>
<comment type="caution">
    <text evidence="2">The sequence shown here is derived from an EMBL/GenBank/DDBJ whole genome shotgun (WGS) entry which is preliminary data.</text>
</comment>
<gene>
    <name evidence="2" type="ORF">PPEP_b0271</name>
</gene>
<keyword evidence="1" id="KW-0732">Signal</keyword>
<dbReference type="AlphaFoldDB" id="A0A8I0T6K0"/>
<feature type="chain" id="PRO_5034502036" description="Lipoprotein" evidence="1">
    <location>
        <begin position="23"/>
        <end position="491"/>
    </location>
</feature>
<sequence length="491" mass="52941">MRSFIKQNISKKSLLACAVSLALIGCGGSDNDNNTNSQIDNGNSGSVNNDTKAGTKTITAIDGYLINAVICNDTNNNLVCEDEEVLKTQNSKGETVNLVTNANGQVVVTENVNVLVKAVAGQTVDADTNEVIKQGYTLASHSDSDIVSPFSTLASLNSMSMEALADHIDVDADVIKSDFVAAKAIQKTSEDAKEAHLVARSVVRLLPEDLSQLLGNASHNEALLSDTVTISNIADDVALDNIDNLIIEKDESGFFVSDTTKNDNDEVTPEPEPAPATLQTTLEQGNGQWYSGSFNSELLNDETVELFTFTNGTVSAGASTFSYTIEGNTIIAEGEKTHIIYSSDSLILGLDPEAQDMVFFAKHYDLSRENAAAFSAEALSNQTLYAVMDDNASGYQSPEPMLIKQTFKSDGKVVFESMLNNESFEGTWSVNDAGVLIVVSVDEGNTKTEHYYRSKSTADVYLVRAELNHTLPMVVTTNYETAKAIFDKFVF</sequence>
<name>A0A8I0T6K0_9GAMM</name>
<keyword evidence="3" id="KW-1185">Reference proteome</keyword>
<accession>A0A8I0T6K0</accession>
<evidence type="ECO:0000313" key="3">
    <source>
        <dbReference type="Proteomes" id="UP000660708"/>
    </source>
</evidence>
<dbReference type="RefSeq" id="WP_147390262.1">
    <property type="nucleotide sequence ID" value="NZ_AQHF01000034.1"/>
</dbReference>
<evidence type="ECO:0000313" key="2">
    <source>
        <dbReference type="EMBL" id="MBE0348512.1"/>
    </source>
</evidence>
<feature type="signal peptide" evidence="1">
    <location>
        <begin position="1"/>
        <end position="22"/>
    </location>
</feature>
<dbReference type="Proteomes" id="UP000660708">
    <property type="component" value="Unassembled WGS sequence"/>
</dbReference>
<protein>
    <recommendedName>
        <fullName evidence="4">Lipoprotein</fullName>
    </recommendedName>
</protein>
<evidence type="ECO:0000256" key="1">
    <source>
        <dbReference type="SAM" id="SignalP"/>
    </source>
</evidence>
<dbReference type="PROSITE" id="PS51257">
    <property type="entry name" value="PROKAR_LIPOPROTEIN"/>
    <property type="match status" value="1"/>
</dbReference>
<dbReference type="EMBL" id="AQHF01000034">
    <property type="protein sequence ID" value="MBE0348512.1"/>
    <property type="molecule type" value="Genomic_DNA"/>
</dbReference>
<organism evidence="2 3">
    <name type="scientific">Pseudoalteromonas peptidolytica F12-50-A1</name>
    <dbReference type="NCBI Taxonomy" id="1315280"/>
    <lineage>
        <taxon>Bacteria</taxon>
        <taxon>Pseudomonadati</taxon>
        <taxon>Pseudomonadota</taxon>
        <taxon>Gammaproteobacteria</taxon>
        <taxon>Alteromonadales</taxon>
        <taxon>Pseudoalteromonadaceae</taxon>
        <taxon>Pseudoalteromonas</taxon>
    </lineage>
</organism>